<gene>
    <name evidence="1" type="ORF">PXEA_LOCUS17204</name>
</gene>
<comment type="caution">
    <text evidence="1">The sequence shown here is derived from an EMBL/GenBank/DDBJ whole genome shotgun (WGS) entry which is preliminary data.</text>
</comment>
<dbReference type="Proteomes" id="UP000784294">
    <property type="component" value="Unassembled WGS sequence"/>
</dbReference>
<sequence length="101" mass="11782">MELAEQLETLPQYSREFVHFYLYEVLPESWLCLLETKALFYHAQAYYTLAKALIGISLEGFISNDDGVYRLDTSLNDSHVWRPETTAAKLSEFGVNFLLYY</sequence>
<evidence type="ECO:0000313" key="1">
    <source>
        <dbReference type="EMBL" id="VEL23764.1"/>
    </source>
</evidence>
<evidence type="ECO:0000313" key="2">
    <source>
        <dbReference type="Proteomes" id="UP000784294"/>
    </source>
</evidence>
<proteinExistence type="predicted"/>
<reference evidence="1" key="1">
    <citation type="submission" date="2018-11" db="EMBL/GenBank/DDBJ databases">
        <authorList>
            <consortium name="Pathogen Informatics"/>
        </authorList>
    </citation>
    <scope>NUCLEOTIDE SEQUENCE</scope>
</reference>
<organism evidence="1 2">
    <name type="scientific">Protopolystoma xenopodis</name>
    <dbReference type="NCBI Taxonomy" id="117903"/>
    <lineage>
        <taxon>Eukaryota</taxon>
        <taxon>Metazoa</taxon>
        <taxon>Spiralia</taxon>
        <taxon>Lophotrochozoa</taxon>
        <taxon>Platyhelminthes</taxon>
        <taxon>Monogenea</taxon>
        <taxon>Polyopisthocotylea</taxon>
        <taxon>Polystomatidea</taxon>
        <taxon>Polystomatidae</taxon>
        <taxon>Protopolystoma</taxon>
    </lineage>
</organism>
<accession>A0A3S5BGU1</accession>
<dbReference type="EMBL" id="CAAALY010063793">
    <property type="protein sequence ID" value="VEL23764.1"/>
    <property type="molecule type" value="Genomic_DNA"/>
</dbReference>
<name>A0A3S5BGU1_9PLAT</name>
<keyword evidence="2" id="KW-1185">Reference proteome</keyword>
<dbReference type="AlphaFoldDB" id="A0A3S5BGU1"/>
<protein>
    <submittedName>
        <fullName evidence="1">Uncharacterized protein</fullName>
    </submittedName>
</protein>